<gene>
    <name evidence="1" type="ORF">GCWU000323_02728</name>
</gene>
<accession>C9N1K6</accession>
<dbReference type="EMBL" id="ACVB02000029">
    <property type="protein sequence ID" value="EEX73399.1"/>
    <property type="molecule type" value="Genomic_DNA"/>
</dbReference>
<comment type="caution">
    <text evidence="1">The sequence shown here is derived from an EMBL/GenBank/DDBJ whole genome shotgun (WGS) entry which is preliminary data.</text>
</comment>
<dbReference type="AlphaFoldDB" id="C9N1K6"/>
<sequence>MFIKQNIKKYYKPSEYNKLFFSLFIRSFIDFCLKKILKFL</sequence>
<reference evidence="1 2" key="1">
    <citation type="submission" date="2009-09" db="EMBL/GenBank/DDBJ databases">
        <authorList>
            <person name="Weinstock G."/>
            <person name="Sodergren E."/>
            <person name="Clifton S."/>
            <person name="Fulton L."/>
            <person name="Fulton B."/>
            <person name="Courtney L."/>
            <person name="Fronick C."/>
            <person name="Harrison M."/>
            <person name="Strong C."/>
            <person name="Farmer C."/>
            <person name="Delahaunty K."/>
            <person name="Markovic C."/>
            <person name="Hall O."/>
            <person name="Minx P."/>
            <person name="Tomlinson C."/>
            <person name="Mitreva M."/>
            <person name="Nelson J."/>
            <person name="Hou S."/>
            <person name="Wollam A."/>
            <person name="Pepin K.H."/>
            <person name="Johnson M."/>
            <person name="Bhonagiri V."/>
            <person name="Nash W.E."/>
            <person name="Warren W."/>
            <person name="Chinwalla A."/>
            <person name="Mardis E.R."/>
            <person name="Wilson R.K."/>
        </authorList>
    </citation>
    <scope>NUCLEOTIDE SEQUENCE [LARGE SCALE GENOMIC DNA]</scope>
    <source>
        <strain evidence="1 2">F0254</strain>
    </source>
</reference>
<dbReference type="Proteomes" id="UP000006233">
    <property type="component" value="Unassembled WGS sequence"/>
</dbReference>
<dbReference type="HOGENOM" id="CLU_3291854_0_0_0"/>
<organism evidence="1 2">
    <name type="scientific">Leptotrichia hofstadii F0254</name>
    <dbReference type="NCBI Taxonomy" id="634994"/>
    <lineage>
        <taxon>Bacteria</taxon>
        <taxon>Fusobacteriati</taxon>
        <taxon>Fusobacteriota</taxon>
        <taxon>Fusobacteriia</taxon>
        <taxon>Fusobacteriales</taxon>
        <taxon>Leptotrichiaceae</taxon>
        <taxon>Leptotrichia</taxon>
    </lineage>
</organism>
<dbReference type="STRING" id="634994.GCWU000323_02728"/>
<protein>
    <submittedName>
        <fullName evidence="1">Uncharacterized protein</fullName>
    </submittedName>
</protein>
<evidence type="ECO:0000313" key="2">
    <source>
        <dbReference type="Proteomes" id="UP000006233"/>
    </source>
</evidence>
<name>C9N1K6_9FUSO</name>
<proteinExistence type="predicted"/>
<evidence type="ECO:0000313" key="1">
    <source>
        <dbReference type="EMBL" id="EEX73399.1"/>
    </source>
</evidence>